<gene>
    <name evidence="1" type="ORF">HMPREF9123_1546</name>
</gene>
<evidence type="ECO:0000313" key="2">
    <source>
        <dbReference type="Proteomes" id="UP000004105"/>
    </source>
</evidence>
<sequence length="78" mass="8756">MPERQRPSEKTDFVFSDGLLPLSRVCGAATHAVWIFGKRADSLGGRERVRRRGATHPTSTVVIPAQVGILFDIRQYFE</sequence>
<name>F2BCU1_9NEIS</name>
<organism evidence="1 2">
    <name type="scientific">Neisseria bacilliformis ATCC BAA-1200</name>
    <dbReference type="NCBI Taxonomy" id="888742"/>
    <lineage>
        <taxon>Bacteria</taxon>
        <taxon>Pseudomonadati</taxon>
        <taxon>Pseudomonadota</taxon>
        <taxon>Betaproteobacteria</taxon>
        <taxon>Neisseriales</taxon>
        <taxon>Neisseriaceae</taxon>
        <taxon>Neisseria</taxon>
    </lineage>
</organism>
<proteinExistence type="predicted"/>
<accession>F2BCU1</accession>
<dbReference type="HOGENOM" id="CLU_2618342_0_0_4"/>
<evidence type="ECO:0000313" key="1">
    <source>
        <dbReference type="EMBL" id="EGF10665.1"/>
    </source>
</evidence>
<protein>
    <submittedName>
        <fullName evidence="1">Uncharacterized protein</fullName>
    </submittedName>
</protein>
<dbReference type="Proteomes" id="UP000004105">
    <property type="component" value="Unassembled WGS sequence"/>
</dbReference>
<dbReference type="EMBL" id="AFAY01000031">
    <property type="protein sequence ID" value="EGF10665.1"/>
    <property type="molecule type" value="Genomic_DNA"/>
</dbReference>
<comment type="caution">
    <text evidence="1">The sequence shown here is derived from an EMBL/GenBank/DDBJ whole genome shotgun (WGS) entry which is preliminary data.</text>
</comment>
<keyword evidence="2" id="KW-1185">Reference proteome</keyword>
<dbReference type="AlphaFoldDB" id="F2BCU1"/>
<reference evidence="1 2" key="1">
    <citation type="submission" date="2011-02" db="EMBL/GenBank/DDBJ databases">
        <authorList>
            <person name="Muzny D."/>
            <person name="Qin X."/>
            <person name="Deng J."/>
            <person name="Jiang H."/>
            <person name="Liu Y."/>
            <person name="Qu J."/>
            <person name="Song X.-Z."/>
            <person name="Zhang L."/>
            <person name="Thornton R."/>
            <person name="Coyle M."/>
            <person name="Francisco L."/>
            <person name="Jackson L."/>
            <person name="Javaid M."/>
            <person name="Korchina V."/>
            <person name="Kovar C."/>
            <person name="Mata R."/>
            <person name="Mathew T."/>
            <person name="Ngo R."/>
            <person name="Nguyen L."/>
            <person name="Nguyen N."/>
            <person name="Okwuonu G."/>
            <person name="Ongeri F."/>
            <person name="Pham C."/>
            <person name="Simmons D."/>
            <person name="Wilczek-Boney K."/>
            <person name="Hale W."/>
            <person name="Jakkamsetti A."/>
            <person name="Pham P."/>
            <person name="Ruth R."/>
            <person name="San Lucas F."/>
            <person name="Warren J."/>
            <person name="Zhang J."/>
            <person name="Zhao Z."/>
            <person name="Zhou C."/>
            <person name="Zhu D."/>
            <person name="Lee S."/>
            <person name="Bess C."/>
            <person name="Blankenburg K."/>
            <person name="Forbes L."/>
            <person name="Fu Q."/>
            <person name="Gubbala S."/>
            <person name="Hirani K."/>
            <person name="Jayaseelan J.C."/>
            <person name="Lara F."/>
            <person name="Munidasa M."/>
            <person name="Palculict T."/>
            <person name="Patil S."/>
            <person name="Pu L.-L."/>
            <person name="Saada N."/>
            <person name="Tang L."/>
            <person name="Weissenberger G."/>
            <person name="Zhu Y."/>
            <person name="Hemphill L."/>
            <person name="Shang Y."/>
            <person name="Youmans B."/>
            <person name="Ayvaz T."/>
            <person name="Ross M."/>
            <person name="Santibanez J."/>
            <person name="Aqrawi P."/>
            <person name="Gross S."/>
            <person name="Joshi V."/>
            <person name="Fowler G."/>
            <person name="Nazareth L."/>
            <person name="Reid J."/>
            <person name="Worley K."/>
            <person name="Petrosino J."/>
            <person name="Highlander S."/>
            <person name="Gibbs R."/>
        </authorList>
    </citation>
    <scope>NUCLEOTIDE SEQUENCE [LARGE SCALE GENOMIC DNA]</scope>
    <source>
        <strain evidence="1 2">ATCC BAA-1200</strain>
    </source>
</reference>